<name>A0A7M1T346_9FLAO</name>
<accession>A0A7M1T346</accession>
<sequence length="149" mass="17233">MKSKLFCSAAFFGAAMLSAQQFHTEERMQEMRAARADMMVQSLKVSPKEEAEFRRIYSEYHDSQRKIKSRFSTDFNPEKLSDAEALQKLNESFEVGEALLNNRRAYSQKMQSVLSPQQVLKLFSTEGMVRQKIIHQQAAHECKALEKHP</sequence>
<reference evidence="1 2" key="1">
    <citation type="submission" date="2020-10" db="EMBL/GenBank/DDBJ databases">
        <title>Complete genome of Cruoricapor ignavus strain M1214 isolated from the blood culture of a febrile patient.</title>
        <authorList>
            <person name="Guglielmino C.J.D."/>
        </authorList>
    </citation>
    <scope>NUCLEOTIDE SEQUENCE [LARGE SCALE GENOMIC DNA]</scope>
    <source>
        <strain evidence="1 2">M1214</strain>
    </source>
</reference>
<dbReference type="KEGG" id="civ:IMZ16_07330"/>
<organism evidence="1 2">
    <name type="scientific">Cruoricaptor ignavus</name>
    <dbReference type="NCBI Taxonomy" id="1118202"/>
    <lineage>
        <taxon>Bacteria</taxon>
        <taxon>Pseudomonadati</taxon>
        <taxon>Bacteroidota</taxon>
        <taxon>Flavobacteriia</taxon>
        <taxon>Flavobacteriales</taxon>
        <taxon>Weeksellaceae</taxon>
        <taxon>Cruoricaptor</taxon>
    </lineage>
</organism>
<gene>
    <name evidence="1" type="ORF">IMZ16_07330</name>
</gene>
<evidence type="ECO:0000313" key="2">
    <source>
        <dbReference type="Proteomes" id="UP000593605"/>
    </source>
</evidence>
<evidence type="ECO:0000313" key="1">
    <source>
        <dbReference type="EMBL" id="QOR73342.1"/>
    </source>
</evidence>
<dbReference type="EMBL" id="CP063145">
    <property type="protein sequence ID" value="QOR73342.1"/>
    <property type="molecule type" value="Genomic_DNA"/>
</dbReference>
<dbReference type="Proteomes" id="UP000593605">
    <property type="component" value="Chromosome"/>
</dbReference>
<evidence type="ECO:0008006" key="3">
    <source>
        <dbReference type="Google" id="ProtNLM"/>
    </source>
</evidence>
<proteinExistence type="predicted"/>
<dbReference type="AlphaFoldDB" id="A0A7M1T346"/>
<protein>
    <recommendedName>
        <fullName evidence="3">LTXXQ motif family protein</fullName>
    </recommendedName>
</protein>
<dbReference type="RefSeq" id="WP_193439501.1">
    <property type="nucleotide sequence ID" value="NZ_CP063145.1"/>
</dbReference>